<evidence type="ECO:0000313" key="2">
    <source>
        <dbReference type="Proteomes" id="UP001139238"/>
    </source>
</evidence>
<protein>
    <submittedName>
        <fullName evidence="1">Uncharacterized protein</fullName>
    </submittedName>
</protein>
<gene>
    <name evidence="1" type="ORF">H9W84_04455</name>
</gene>
<reference evidence="1" key="1">
    <citation type="submission" date="2021-08" db="EMBL/GenBank/DDBJ databases">
        <title>Complete genome sequence of Moraxella sp strain PS-22.</title>
        <authorList>
            <person name="Das S.K."/>
        </authorList>
    </citation>
    <scope>NUCLEOTIDE SEQUENCE</scope>
    <source>
        <strain evidence="1">PS-22</strain>
    </source>
</reference>
<dbReference type="Proteomes" id="UP001139238">
    <property type="component" value="Unassembled WGS sequence"/>
</dbReference>
<comment type="caution">
    <text evidence="1">The sequence shown here is derived from an EMBL/GenBank/DDBJ whole genome shotgun (WGS) entry which is preliminary data.</text>
</comment>
<keyword evidence="2" id="KW-1185">Reference proteome</keyword>
<organism evidence="1 2">
    <name type="scientific">Moraxella tetraodonis</name>
    <dbReference type="NCBI Taxonomy" id="2767221"/>
    <lineage>
        <taxon>Bacteria</taxon>
        <taxon>Pseudomonadati</taxon>
        <taxon>Pseudomonadota</taxon>
        <taxon>Gammaproteobacteria</taxon>
        <taxon>Moraxellales</taxon>
        <taxon>Moraxellaceae</taxon>
        <taxon>Moraxella</taxon>
    </lineage>
</organism>
<dbReference type="EMBL" id="JACSYB010000001">
    <property type="protein sequence ID" value="MCG8147374.1"/>
    <property type="molecule type" value="Genomic_DNA"/>
</dbReference>
<accession>A0A9X1URM0</accession>
<name>A0A9X1URM0_9GAMM</name>
<evidence type="ECO:0000313" key="1">
    <source>
        <dbReference type="EMBL" id="MCG8147374.1"/>
    </source>
</evidence>
<sequence length="80" mass="9500">MIELSNNYVALNLAKFIYEEEAKLTPNKHQQESDIKEYIFELYEECVAVVEENDSADFEYEDFDFDEDESLADDDDDMLR</sequence>
<proteinExistence type="predicted"/>
<dbReference type="RefSeq" id="WP_050324225.1">
    <property type="nucleotide sequence ID" value="NZ_JACSYB010000001.1"/>
</dbReference>
<dbReference type="AlphaFoldDB" id="A0A9X1URM0"/>